<evidence type="ECO:0000313" key="1">
    <source>
        <dbReference type="EMBL" id="KAF9646881.1"/>
    </source>
</evidence>
<organism evidence="1 2">
    <name type="scientific">Thelephora ganbajun</name>
    <name type="common">Ganba fungus</name>
    <dbReference type="NCBI Taxonomy" id="370292"/>
    <lineage>
        <taxon>Eukaryota</taxon>
        <taxon>Fungi</taxon>
        <taxon>Dikarya</taxon>
        <taxon>Basidiomycota</taxon>
        <taxon>Agaricomycotina</taxon>
        <taxon>Agaricomycetes</taxon>
        <taxon>Thelephorales</taxon>
        <taxon>Thelephoraceae</taxon>
        <taxon>Thelephora</taxon>
    </lineage>
</organism>
<comment type="caution">
    <text evidence="1">The sequence shown here is derived from an EMBL/GenBank/DDBJ whole genome shotgun (WGS) entry which is preliminary data.</text>
</comment>
<accession>A0ACB6ZB98</accession>
<keyword evidence="2" id="KW-1185">Reference proteome</keyword>
<gene>
    <name evidence="1" type="ORF">BDM02DRAFT_3064740</name>
</gene>
<feature type="non-terminal residue" evidence="1">
    <location>
        <position position="89"/>
    </location>
</feature>
<proteinExistence type="predicted"/>
<sequence>EDGLRDELRAHLQSCGKYVKAQDLVDYLDRDEVKARYNAGVSIFLKTTQRWMEDLGYDSTDSPTGRCVDGHDREDVLNHRQDVFLPMWF</sequence>
<evidence type="ECO:0000313" key="2">
    <source>
        <dbReference type="Proteomes" id="UP000886501"/>
    </source>
</evidence>
<reference evidence="1" key="1">
    <citation type="submission" date="2019-10" db="EMBL/GenBank/DDBJ databases">
        <authorList>
            <consortium name="DOE Joint Genome Institute"/>
            <person name="Kuo A."/>
            <person name="Miyauchi S."/>
            <person name="Kiss E."/>
            <person name="Drula E."/>
            <person name="Kohler A."/>
            <person name="Sanchez-Garcia M."/>
            <person name="Andreopoulos B."/>
            <person name="Barry K.W."/>
            <person name="Bonito G."/>
            <person name="Buee M."/>
            <person name="Carver A."/>
            <person name="Chen C."/>
            <person name="Cichocki N."/>
            <person name="Clum A."/>
            <person name="Culley D."/>
            <person name="Crous P.W."/>
            <person name="Fauchery L."/>
            <person name="Girlanda M."/>
            <person name="Hayes R."/>
            <person name="Keri Z."/>
            <person name="Labutti K."/>
            <person name="Lipzen A."/>
            <person name="Lombard V."/>
            <person name="Magnuson J."/>
            <person name="Maillard F."/>
            <person name="Morin E."/>
            <person name="Murat C."/>
            <person name="Nolan M."/>
            <person name="Ohm R."/>
            <person name="Pangilinan J."/>
            <person name="Pereira M."/>
            <person name="Perotto S."/>
            <person name="Peter M."/>
            <person name="Riley R."/>
            <person name="Sitrit Y."/>
            <person name="Stielow B."/>
            <person name="Szollosi G."/>
            <person name="Zifcakova L."/>
            <person name="Stursova M."/>
            <person name="Spatafora J.W."/>
            <person name="Tedersoo L."/>
            <person name="Vaario L.-M."/>
            <person name="Yamada A."/>
            <person name="Yan M."/>
            <person name="Wang P."/>
            <person name="Xu J."/>
            <person name="Bruns T."/>
            <person name="Baldrian P."/>
            <person name="Vilgalys R."/>
            <person name="Henrissat B."/>
            <person name="Grigoriev I.V."/>
            <person name="Hibbett D."/>
            <person name="Nagy L.G."/>
            <person name="Martin F.M."/>
        </authorList>
    </citation>
    <scope>NUCLEOTIDE SEQUENCE</scope>
    <source>
        <strain evidence="1">P2</strain>
    </source>
</reference>
<reference evidence="1" key="2">
    <citation type="journal article" date="2020" name="Nat. Commun.">
        <title>Large-scale genome sequencing of mycorrhizal fungi provides insights into the early evolution of symbiotic traits.</title>
        <authorList>
            <person name="Miyauchi S."/>
            <person name="Kiss E."/>
            <person name="Kuo A."/>
            <person name="Drula E."/>
            <person name="Kohler A."/>
            <person name="Sanchez-Garcia M."/>
            <person name="Morin E."/>
            <person name="Andreopoulos B."/>
            <person name="Barry K.W."/>
            <person name="Bonito G."/>
            <person name="Buee M."/>
            <person name="Carver A."/>
            <person name="Chen C."/>
            <person name="Cichocki N."/>
            <person name="Clum A."/>
            <person name="Culley D."/>
            <person name="Crous P.W."/>
            <person name="Fauchery L."/>
            <person name="Girlanda M."/>
            <person name="Hayes R.D."/>
            <person name="Keri Z."/>
            <person name="LaButti K."/>
            <person name="Lipzen A."/>
            <person name="Lombard V."/>
            <person name="Magnuson J."/>
            <person name="Maillard F."/>
            <person name="Murat C."/>
            <person name="Nolan M."/>
            <person name="Ohm R.A."/>
            <person name="Pangilinan J."/>
            <person name="Pereira M.F."/>
            <person name="Perotto S."/>
            <person name="Peter M."/>
            <person name="Pfister S."/>
            <person name="Riley R."/>
            <person name="Sitrit Y."/>
            <person name="Stielow J.B."/>
            <person name="Szollosi G."/>
            <person name="Zifcakova L."/>
            <person name="Stursova M."/>
            <person name="Spatafora J.W."/>
            <person name="Tedersoo L."/>
            <person name="Vaario L.M."/>
            <person name="Yamada A."/>
            <person name="Yan M."/>
            <person name="Wang P."/>
            <person name="Xu J."/>
            <person name="Bruns T."/>
            <person name="Baldrian P."/>
            <person name="Vilgalys R."/>
            <person name="Dunand C."/>
            <person name="Henrissat B."/>
            <person name="Grigoriev I.V."/>
            <person name="Hibbett D."/>
            <person name="Nagy L.G."/>
            <person name="Martin F.M."/>
        </authorList>
    </citation>
    <scope>NUCLEOTIDE SEQUENCE</scope>
    <source>
        <strain evidence="1">P2</strain>
    </source>
</reference>
<protein>
    <submittedName>
        <fullName evidence="1">Uncharacterized protein</fullName>
    </submittedName>
</protein>
<feature type="non-terminal residue" evidence="1">
    <location>
        <position position="1"/>
    </location>
</feature>
<name>A0ACB6ZB98_THEGA</name>
<dbReference type="EMBL" id="MU118046">
    <property type="protein sequence ID" value="KAF9646881.1"/>
    <property type="molecule type" value="Genomic_DNA"/>
</dbReference>
<dbReference type="Proteomes" id="UP000886501">
    <property type="component" value="Unassembled WGS sequence"/>
</dbReference>